<keyword evidence="2" id="KW-0472">Membrane</keyword>
<keyword evidence="1" id="KW-0175">Coiled coil</keyword>
<evidence type="ECO:0000313" key="4">
    <source>
        <dbReference type="Proteomes" id="UP000053226"/>
    </source>
</evidence>
<dbReference type="AlphaFoldDB" id="A0A0N0Z788"/>
<evidence type="ECO:0000256" key="2">
    <source>
        <dbReference type="SAM" id="Phobius"/>
    </source>
</evidence>
<dbReference type="EMBL" id="LGAA01000026">
    <property type="protein sequence ID" value="KPD01997.1"/>
    <property type="molecule type" value="Genomic_DNA"/>
</dbReference>
<gene>
    <name evidence="3" type="ORF">M992_2540</name>
</gene>
<feature type="coiled-coil region" evidence="1">
    <location>
        <begin position="153"/>
        <end position="180"/>
    </location>
</feature>
<name>A0A0N0Z788_9GAMM</name>
<keyword evidence="2" id="KW-1133">Transmembrane helix</keyword>
<proteinExistence type="predicted"/>
<keyword evidence="2" id="KW-0812">Transmembrane</keyword>
<comment type="caution">
    <text evidence="3">The sequence shown here is derived from an EMBL/GenBank/DDBJ whole genome shotgun (WGS) entry which is preliminary data.</text>
</comment>
<accession>A0A0N0Z788</accession>
<dbReference type="OrthoDB" id="10020037at2"/>
<dbReference type="Proteomes" id="UP000053226">
    <property type="component" value="Unassembled WGS sequence"/>
</dbReference>
<protein>
    <submittedName>
        <fullName evidence="3">Uncharacterized protein</fullName>
    </submittedName>
</protein>
<keyword evidence="4" id="KW-1185">Reference proteome</keyword>
<organism evidence="3 4">
    <name type="scientific">Moellerella wisconsensis ATCC 35017</name>
    <dbReference type="NCBI Taxonomy" id="1354267"/>
    <lineage>
        <taxon>Bacteria</taxon>
        <taxon>Pseudomonadati</taxon>
        <taxon>Pseudomonadota</taxon>
        <taxon>Gammaproteobacteria</taxon>
        <taxon>Enterobacterales</taxon>
        <taxon>Morganellaceae</taxon>
        <taxon>Moellerella</taxon>
    </lineage>
</organism>
<reference evidence="3 4" key="1">
    <citation type="submission" date="2015-07" db="EMBL/GenBank/DDBJ databases">
        <title>ATOL: Assembling a taxonomically balanced genome-scale reconstruction of the evolutionary history of the Enterobacteriaceae.</title>
        <authorList>
            <person name="Plunkett G.III."/>
            <person name="Neeno-Eckwall E.C."/>
            <person name="Glasner J.D."/>
            <person name="Perna N.T."/>
        </authorList>
    </citation>
    <scope>NUCLEOTIDE SEQUENCE [LARGE SCALE GENOMIC DNA]</scope>
    <source>
        <strain evidence="3 4">ATCC 35017</strain>
    </source>
</reference>
<sequence>MSEISHLATDKDIVTMGTAIISVVCLVIGGAIGFFTKYFYENKKINESKKALRQQMITNNIAPMRQAWINDLRKTSSEIIGHLQFIIQIKSLIKSRDTNAKLFYIEHRSKYYELLCQINYLELLLPANKDGSQPIESSNVKTKLENILNHLNKKTTDNNLKKTRNEIEQLSIEIKVILKKEWEVTKSLNEMK</sequence>
<dbReference type="RefSeq" id="WP_053908933.1">
    <property type="nucleotide sequence ID" value="NZ_CAWMUS010000026.1"/>
</dbReference>
<evidence type="ECO:0000313" key="3">
    <source>
        <dbReference type="EMBL" id="KPD01997.1"/>
    </source>
</evidence>
<evidence type="ECO:0000256" key="1">
    <source>
        <dbReference type="SAM" id="Coils"/>
    </source>
</evidence>
<feature type="transmembrane region" description="Helical" evidence="2">
    <location>
        <begin position="20"/>
        <end position="40"/>
    </location>
</feature>